<dbReference type="GO" id="GO:0045892">
    <property type="term" value="P:negative regulation of DNA-templated transcription"/>
    <property type="evidence" value="ECO:0007669"/>
    <property type="project" value="InterPro"/>
</dbReference>
<comment type="function">
    <text evidence="1">TetR is the repressor of the tetracycline resistance element; its N-terminal region forms a helix-turn-helix structure and binds DNA. Binding of tetracycline to TetR reduces the repressor affinity for the tetracycline resistance gene (tetA) promoter operator sites.</text>
</comment>
<evidence type="ECO:0000259" key="7">
    <source>
        <dbReference type="PROSITE" id="PS50977"/>
    </source>
</evidence>
<dbReference type="InterPro" id="IPR003012">
    <property type="entry name" value="Tet_transcr_reg_TetR"/>
</dbReference>
<dbReference type="PANTHER" id="PTHR30055:SF151">
    <property type="entry name" value="TRANSCRIPTIONAL REGULATORY PROTEIN"/>
    <property type="match status" value="1"/>
</dbReference>
<dbReference type="Gene3D" id="1.10.10.60">
    <property type="entry name" value="Homeodomain-like"/>
    <property type="match status" value="1"/>
</dbReference>
<dbReference type="SUPFAM" id="SSF48498">
    <property type="entry name" value="Tetracyclin repressor-like, C-terminal domain"/>
    <property type="match status" value="1"/>
</dbReference>
<keyword evidence="4 6" id="KW-0238">DNA-binding</keyword>
<keyword evidence="5" id="KW-0804">Transcription</keyword>
<dbReference type="EMBL" id="RJTH01000015">
    <property type="protein sequence ID" value="RUM20445.1"/>
    <property type="molecule type" value="Genomic_DNA"/>
</dbReference>
<name>A0A3S0QR35_9HYPH</name>
<gene>
    <name evidence="8" type="ORF">EFQ99_29380</name>
</gene>
<dbReference type="GO" id="GO:0000976">
    <property type="term" value="F:transcription cis-regulatory region binding"/>
    <property type="evidence" value="ECO:0007669"/>
    <property type="project" value="TreeGrafter"/>
</dbReference>
<comment type="caution">
    <text evidence="8">The sequence shown here is derived from an EMBL/GenBank/DDBJ whole genome shotgun (WGS) entry which is preliminary data.</text>
</comment>
<dbReference type="InterPro" id="IPR050109">
    <property type="entry name" value="HTH-type_TetR-like_transc_reg"/>
</dbReference>
<evidence type="ECO:0000256" key="3">
    <source>
        <dbReference type="ARBA" id="ARBA00023015"/>
    </source>
</evidence>
<dbReference type="Gene3D" id="1.10.357.10">
    <property type="entry name" value="Tetracycline Repressor, domain 2"/>
    <property type="match status" value="1"/>
</dbReference>
<accession>A0A3S0QR35</accession>
<evidence type="ECO:0000256" key="4">
    <source>
        <dbReference type="ARBA" id="ARBA00023125"/>
    </source>
</evidence>
<dbReference type="InterPro" id="IPR009057">
    <property type="entry name" value="Homeodomain-like_sf"/>
</dbReference>
<evidence type="ECO:0000256" key="6">
    <source>
        <dbReference type="PROSITE-ProRule" id="PRU00335"/>
    </source>
</evidence>
<dbReference type="Proteomes" id="UP000278823">
    <property type="component" value="Unassembled WGS sequence"/>
</dbReference>
<dbReference type="PROSITE" id="PS50977">
    <property type="entry name" value="HTH_TETR_2"/>
    <property type="match status" value="1"/>
</dbReference>
<keyword evidence="3" id="KW-0805">Transcription regulation</keyword>
<dbReference type="GO" id="GO:0046677">
    <property type="term" value="P:response to antibiotic"/>
    <property type="evidence" value="ECO:0007669"/>
    <property type="project" value="InterPro"/>
</dbReference>
<keyword evidence="2" id="KW-0678">Repressor</keyword>
<organism evidence="8 9">
    <name type="scientific">Rhizobium vallis</name>
    <dbReference type="NCBI Taxonomy" id="634290"/>
    <lineage>
        <taxon>Bacteria</taxon>
        <taxon>Pseudomonadati</taxon>
        <taxon>Pseudomonadota</taxon>
        <taxon>Alphaproteobacteria</taxon>
        <taxon>Hyphomicrobiales</taxon>
        <taxon>Rhizobiaceae</taxon>
        <taxon>Rhizobium/Agrobacterium group</taxon>
        <taxon>Rhizobium</taxon>
    </lineage>
</organism>
<dbReference type="SUPFAM" id="SSF46689">
    <property type="entry name" value="Homeodomain-like"/>
    <property type="match status" value="1"/>
</dbReference>
<sequence length="203" mass="22602">MAIRLTKEEIVSAALTVLDEVGIDGLTTRRVADQLGIQSPTLYWHFKNKRALLDAMAYRMMGEVARPDPADFPDWRSWLRAEAEAFRTALARYRDGAKVHAGSSPGPEQVSDIDHHITYLCNAGFSPGDAARALFVLGRFVVGWMIEAQSGESRMLPREILAQAPFLERAVAEVPQIGGPDTFLWAVDTFIKGMSRHHPNDRL</sequence>
<feature type="DNA-binding region" description="H-T-H motif" evidence="6">
    <location>
        <begin position="27"/>
        <end position="46"/>
    </location>
</feature>
<dbReference type="GO" id="GO:0003700">
    <property type="term" value="F:DNA-binding transcription factor activity"/>
    <property type="evidence" value="ECO:0007669"/>
    <property type="project" value="TreeGrafter"/>
</dbReference>
<dbReference type="RefSeq" id="WP_126924667.1">
    <property type="nucleotide sequence ID" value="NZ_ML133699.1"/>
</dbReference>
<dbReference type="PROSITE" id="PS01081">
    <property type="entry name" value="HTH_TETR_1"/>
    <property type="match status" value="1"/>
</dbReference>
<dbReference type="InterPro" id="IPR001647">
    <property type="entry name" value="HTH_TetR"/>
</dbReference>
<proteinExistence type="predicted"/>
<evidence type="ECO:0000256" key="2">
    <source>
        <dbReference type="ARBA" id="ARBA00022491"/>
    </source>
</evidence>
<dbReference type="Pfam" id="PF00440">
    <property type="entry name" value="TetR_N"/>
    <property type="match status" value="1"/>
</dbReference>
<protein>
    <submittedName>
        <fullName evidence="8">TetR family transcriptional regulator</fullName>
    </submittedName>
</protein>
<evidence type="ECO:0000313" key="8">
    <source>
        <dbReference type="EMBL" id="RUM20445.1"/>
    </source>
</evidence>
<dbReference type="PRINTS" id="PR00455">
    <property type="entry name" value="HTHTETR"/>
</dbReference>
<dbReference type="Pfam" id="PF02909">
    <property type="entry name" value="TetR_C_1"/>
    <property type="match status" value="1"/>
</dbReference>
<evidence type="ECO:0000313" key="9">
    <source>
        <dbReference type="Proteomes" id="UP000278823"/>
    </source>
</evidence>
<dbReference type="InterPro" id="IPR023772">
    <property type="entry name" value="DNA-bd_HTH_TetR-type_CS"/>
</dbReference>
<dbReference type="InterPro" id="IPR036271">
    <property type="entry name" value="Tet_transcr_reg_TetR-rel_C_sf"/>
</dbReference>
<dbReference type="InterPro" id="IPR004111">
    <property type="entry name" value="Repressor_TetR_C"/>
</dbReference>
<evidence type="ECO:0000256" key="5">
    <source>
        <dbReference type="ARBA" id="ARBA00023163"/>
    </source>
</evidence>
<evidence type="ECO:0000256" key="1">
    <source>
        <dbReference type="ARBA" id="ARBA00002856"/>
    </source>
</evidence>
<keyword evidence="9" id="KW-1185">Reference proteome</keyword>
<reference evidence="9" key="1">
    <citation type="submission" date="2018-11" db="EMBL/GenBank/DDBJ databases">
        <title>Rhizobium chutanense sp. nov., isolated from root nodules of Phaseolus vulgaris in China.</title>
        <authorList>
            <person name="Huo Y."/>
        </authorList>
    </citation>
    <scope>NUCLEOTIDE SEQUENCE [LARGE SCALE GENOMIC DNA]</scope>
    <source>
        <strain evidence="9">CCBAU 65647</strain>
    </source>
</reference>
<dbReference type="PANTHER" id="PTHR30055">
    <property type="entry name" value="HTH-TYPE TRANSCRIPTIONAL REGULATOR RUTR"/>
    <property type="match status" value="1"/>
</dbReference>
<dbReference type="OrthoDB" id="4541465at2"/>
<feature type="domain" description="HTH tetR-type" evidence="7">
    <location>
        <begin position="4"/>
        <end position="64"/>
    </location>
</feature>
<dbReference type="AlphaFoldDB" id="A0A3S0QR35"/>
<dbReference type="PRINTS" id="PR00400">
    <property type="entry name" value="TETREPRESSOR"/>
</dbReference>